<protein>
    <recommendedName>
        <fullName evidence="4">NnrS family protein</fullName>
    </recommendedName>
</protein>
<reference evidence="2 3" key="1">
    <citation type="submission" date="2022-08" db="EMBL/GenBank/DDBJ databases">
        <title>Reclassification of Massilia species as members of the genera Telluria, Duganella, Pseudoduganella, Mokoshia gen. nov. and Zemynaea gen. nov. using orthogonal and non-orthogonal genome-based approaches.</title>
        <authorList>
            <person name="Bowman J.P."/>
        </authorList>
    </citation>
    <scope>NUCLEOTIDE SEQUENCE [LARGE SCALE GENOMIC DNA]</scope>
    <source>
        <strain evidence="2 3">JCM 31661</strain>
    </source>
</reference>
<keyword evidence="1" id="KW-1133">Transmembrane helix</keyword>
<keyword evidence="3" id="KW-1185">Reference proteome</keyword>
<evidence type="ECO:0008006" key="4">
    <source>
        <dbReference type="Google" id="ProtNLM"/>
    </source>
</evidence>
<dbReference type="RefSeq" id="WP_258828244.1">
    <property type="nucleotide sequence ID" value="NZ_JANUHA010000008.1"/>
</dbReference>
<evidence type="ECO:0000313" key="2">
    <source>
        <dbReference type="EMBL" id="MCS0597214.1"/>
    </source>
</evidence>
<feature type="transmembrane region" description="Helical" evidence="1">
    <location>
        <begin position="90"/>
        <end position="115"/>
    </location>
</feature>
<keyword evidence="1" id="KW-0472">Membrane</keyword>
<dbReference type="EMBL" id="JANUHA010000008">
    <property type="protein sequence ID" value="MCS0597214.1"/>
    <property type="molecule type" value="Genomic_DNA"/>
</dbReference>
<keyword evidence="1" id="KW-0812">Transmembrane</keyword>
<organism evidence="2 3">
    <name type="scientific">Massilia agri</name>
    <dbReference type="NCBI Taxonomy" id="1886785"/>
    <lineage>
        <taxon>Bacteria</taxon>
        <taxon>Pseudomonadati</taxon>
        <taxon>Pseudomonadota</taxon>
        <taxon>Betaproteobacteria</taxon>
        <taxon>Burkholderiales</taxon>
        <taxon>Oxalobacteraceae</taxon>
        <taxon>Telluria group</taxon>
        <taxon>Massilia</taxon>
    </lineage>
</organism>
<evidence type="ECO:0000256" key="1">
    <source>
        <dbReference type="SAM" id="Phobius"/>
    </source>
</evidence>
<dbReference type="Proteomes" id="UP001206572">
    <property type="component" value="Unassembled WGS sequence"/>
</dbReference>
<comment type="caution">
    <text evidence="2">The sequence shown here is derived from an EMBL/GenBank/DDBJ whole genome shotgun (WGS) entry which is preliminary data.</text>
</comment>
<accession>A0ABT2ALW4</accession>
<evidence type="ECO:0000313" key="3">
    <source>
        <dbReference type="Proteomes" id="UP001206572"/>
    </source>
</evidence>
<feature type="transmembrane region" description="Helical" evidence="1">
    <location>
        <begin position="20"/>
        <end position="39"/>
    </location>
</feature>
<gene>
    <name evidence="2" type="ORF">NX780_12745</name>
</gene>
<feature type="transmembrane region" description="Helical" evidence="1">
    <location>
        <begin position="59"/>
        <end position="78"/>
    </location>
</feature>
<name>A0ABT2ALW4_9BURK</name>
<sequence>MQLSRSASRRLVRASALYDLFLTAGFATPWTFALVHGHLSGLNVALGGGALPAFTPFHMLFACLMGSIVLVWSVLRILEPTTRLGRFDGTGRFLFSLWMAWCLYVTGEPLLWLFIVPEFAWGVAQWWKVEN</sequence>
<proteinExistence type="predicted"/>